<name>A0A915I3W9_ROMCU</name>
<protein>
    <submittedName>
        <fullName evidence="2">Uncharacterized protein</fullName>
    </submittedName>
</protein>
<sequence>MKSGVDPQIWIAAEKKEER</sequence>
<proteinExistence type="predicted"/>
<reference evidence="2" key="1">
    <citation type="submission" date="2022-11" db="UniProtKB">
        <authorList>
            <consortium name="WormBaseParasite"/>
        </authorList>
    </citation>
    <scope>IDENTIFICATION</scope>
</reference>
<evidence type="ECO:0000313" key="1">
    <source>
        <dbReference type="Proteomes" id="UP000887565"/>
    </source>
</evidence>
<evidence type="ECO:0000313" key="2">
    <source>
        <dbReference type="WBParaSite" id="nRc.2.0.1.t08832-RA"/>
    </source>
</evidence>
<dbReference type="Proteomes" id="UP000887565">
    <property type="component" value="Unplaced"/>
</dbReference>
<dbReference type="AlphaFoldDB" id="A0A915I3W9"/>
<keyword evidence="1" id="KW-1185">Reference proteome</keyword>
<organism evidence="1 2">
    <name type="scientific">Romanomermis culicivorax</name>
    <name type="common">Nematode worm</name>
    <dbReference type="NCBI Taxonomy" id="13658"/>
    <lineage>
        <taxon>Eukaryota</taxon>
        <taxon>Metazoa</taxon>
        <taxon>Ecdysozoa</taxon>
        <taxon>Nematoda</taxon>
        <taxon>Enoplea</taxon>
        <taxon>Dorylaimia</taxon>
        <taxon>Mermithida</taxon>
        <taxon>Mermithoidea</taxon>
        <taxon>Mermithidae</taxon>
        <taxon>Romanomermis</taxon>
    </lineage>
</organism>
<dbReference type="WBParaSite" id="nRc.2.0.1.t08832-RA">
    <property type="protein sequence ID" value="nRc.2.0.1.t08832-RA"/>
    <property type="gene ID" value="nRc.2.0.1.g08832"/>
</dbReference>
<accession>A0A915I3W9</accession>